<reference evidence="2 3" key="1">
    <citation type="submission" date="2017-08" db="EMBL/GenBank/DDBJ databases">
        <title>WGS of Clinical strains of the CDC Group NO-1 linked to zoonotic infections in humans.</title>
        <authorList>
            <person name="Bernier A.-M."/>
            <person name="Bernard K."/>
        </authorList>
    </citation>
    <scope>NUCLEOTIDE SEQUENCE [LARGE SCALE GENOMIC DNA]</scope>
    <source>
        <strain evidence="2 3">NML79-0751</strain>
    </source>
</reference>
<accession>A0A2A2ARI4</accession>
<proteinExistence type="predicted"/>
<name>A0A2A2ARI4_9BURK</name>
<sequence>MNEQLQITAGYLPELNQFQAFTFTCVDSWIHLDLCQQEINIVEQKISAIVNTISLINAYMSELNKLSQHQARHAWREFTAARRLTVTNDFVDKSKDRIDRTSKSNHDEFKNELKRLQSHRNALYKEANSLRAERATLLKKKKILNQQHIANKNELTEKYEACIEHWRQIAKKFKVYYAFEVSDLSYVNEWLADLKEGGTLPEINRVIDTVNKLVDSAIKKFHELNNEYKPYNSRVKAAHESNEYPDTFAKDNAQRKRLAPMVKAAFEDKKALIDARSFFYTRRNELHGYINPLHPDAAIDAICEILSTDREFNTWLAFGINTRKQKRKHWEKKKYGIKNAAKN</sequence>
<dbReference type="Proteomes" id="UP000218644">
    <property type="component" value="Unassembled WGS sequence"/>
</dbReference>
<keyword evidence="1" id="KW-0175">Coiled coil</keyword>
<evidence type="ECO:0000313" key="3">
    <source>
        <dbReference type="Proteomes" id="UP000218644"/>
    </source>
</evidence>
<comment type="caution">
    <text evidence="2">The sequence shown here is derived from an EMBL/GenBank/DDBJ whole genome shotgun (WGS) entry which is preliminary data.</text>
</comment>
<evidence type="ECO:0000256" key="1">
    <source>
        <dbReference type="SAM" id="Coils"/>
    </source>
</evidence>
<feature type="coiled-coil region" evidence="1">
    <location>
        <begin position="106"/>
        <end position="147"/>
    </location>
</feature>
<gene>
    <name evidence="2" type="ORF">CK623_06460</name>
</gene>
<dbReference type="EMBL" id="NSJD01000007">
    <property type="protein sequence ID" value="PAT40322.1"/>
    <property type="molecule type" value="Genomic_DNA"/>
</dbReference>
<organism evidence="2 3">
    <name type="scientific">Vandammella animalimorsus</name>
    <dbReference type="NCBI Taxonomy" id="2029117"/>
    <lineage>
        <taxon>Bacteria</taxon>
        <taxon>Pseudomonadati</taxon>
        <taxon>Pseudomonadota</taxon>
        <taxon>Betaproteobacteria</taxon>
        <taxon>Burkholderiales</taxon>
        <taxon>Comamonadaceae</taxon>
        <taxon>Vandammella</taxon>
    </lineage>
</organism>
<protein>
    <submittedName>
        <fullName evidence="2">Uncharacterized protein</fullName>
    </submittedName>
</protein>
<dbReference type="AlphaFoldDB" id="A0A2A2ARI4"/>
<evidence type="ECO:0000313" key="2">
    <source>
        <dbReference type="EMBL" id="PAT40322.1"/>
    </source>
</evidence>